<dbReference type="GO" id="GO:0004089">
    <property type="term" value="F:carbonate dehydratase activity"/>
    <property type="evidence" value="ECO:0007669"/>
    <property type="project" value="UniProtKB-UniRule"/>
</dbReference>
<dbReference type="PANTHER" id="PTHR11002">
    <property type="entry name" value="CARBONIC ANHYDRASE"/>
    <property type="match status" value="1"/>
</dbReference>
<dbReference type="PROSITE" id="PS00704">
    <property type="entry name" value="PROK_CO2_ANHYDRASE_1"/>
    <property type="match status" value="1"/>
</dbReference>
<evidence type="ECO:0000256" key="7">
    <source>
        <dbReference type="RuleBase" id="RU003956"/>
    </source>
</evidence>
<evidence type="ECO:0000256" key="3">
    <source>
        <dbReference type="ARBA" id="ARBA00022833"/>
    </source>
</evidence>
<dbReference type="InterPro" id="IPR036874">
    <property type="entry name" value="Carbonic_anhydrase_sf"/>
</dbReference>
<dbReference type="EMBL" id="FQXJ01000008">
    <property type="protein sequence ID" value="SHI12929.1"/>
    <property type="molecule type" value="Genomic_DNA"/>
</dbReference>
<keyword evidence="10" id="KW-1185">Reference proteome</keyword>
<evidence type="ECO:0000256" key="6">
    <source>
        <dbReference type="PIRSR" id="PIRSR601765-1"/>
    </source>
</evidence>
<keyword evidence="8" id="KW-0732">Signal</keyword>
<comment type="similarity">
    <text evidence="1 7">Belongs to the beta-class carbonic anhydrase family.</text>
</comment>
<name>A0A1M5YLW4_9FIRM</name>
<dbReference type="PANTHER" id="PTHR11002:SF79">
    <property type="entry name" value="CARBONIC ANHYDRASE 2"/>
    <property type="match status" value="1"/>
</dbReference>
<sequence length="252" mass="27059">MRKQLTLLSCFLFMLALILNGCGSEISPTAVEQPAEVESTAAKEVLAAAPVYKRTEIISSPNEAKQLLLDGNERFTAGKPLSKDLSFARRSELMKNGQHPFAVILSCSDSRVPPELLFDQALGDLFVIRIAGNVVTPVELGSVEYAVEHLNTPLVVVLGHEECGAVTAAVQNGETHGSITAILDKIKPAVDRATAMGASKSELIAKSAELNVQNAKIDILKSPIIEERLKANQVSVLGIMYDLDEGVLKLID</sequence>
<dbReference type="InterPro" id="IPR015892">
    <property type="entry name" value="Carbonic_anhydrase_CS"/>
</dbReference>
<evidence type="ECO:0000313" key="9">
    <source>
        <dbReference type="EMBL" id="SHI12929.1"/>
    </source>
</evidence>
<dbReference type="GO" id="GO:0015976">
    <property type="term" value="P:carbon utilization"/>
    <property type="evidence" value="ECO:0007669"/>
    <property type="project" value="InterPro"/>
</dbReference>
<dbReference type="GO" id="GO:0008270">
    <property type="term" value="F:zinc ion binding"/>
    <property type="evidence" value="ECO:0007669"/>
    <property type="project" value="UniProtKB-UniRule"/>
</dbReference>
<dbReference type="Gene3D" id="3.40.1050.10">
    <property type="entry name" value="Carbonic anhydrase"/>
    <property type="match status" value="1"/>
</dbReference>
<evidence type="ECO:0000256" key="5">
    <source>
        <dbReference type="ARBA" id="ARBA00048348"/>
    </source>
</evidence>
<dbReference type="CDD" id="cd03378">
    <property type="entry name" value="beta_CA_cladeC"/>
    <property type="match status" value="1"/>
</dbReference>
<feature type="binding site" evidence="6">
    <location>
        <position position="109"/>
    </location>
    <ligand>
        <name>Zn(2+)</name>
        <dbReference type="ChEBI" id="CHEBI:29105"/>
    </ligand>
</feature>
<accession>A0A1M5YLW4</accession>
<evidence type="ECO:0000313" key="10">
    <source>
        <dbReference type="Proteomes" id="UP000183954"/>
    </source>
</evidence>
<evidence type="ECO:0000256" key="1">
    <source>
        <dbReference type="ARBA" id="ARBA00006217"/>
    </source>
</evidence>
<dbReference type="OrthoDB" id="9769739at2"/>
<dbReference type="InterPro" id="IPR001765">
    <property type="entry name" value="Carbonic_anhydrase"/>
</dbReference>
<evidence type="ECO:0000256" key="2">
    <source>
        <dbReference type="ARBA" id="ARBA00012925"/>
    </source>
</evidence>
<reference evidence="10" key="1">
    <citation type="submission" date="2016-11" db="EMBL/GenBank/DDBJ databases">
        <authorList>
            <person name="Varghese N."/>
            <person name="Submissions S."/>
        </authorList>
    </citation>
    <scope>NUCLEOTIDE SEQUENCE [LARGE SCALE GENOMIC DNA]</scope>
    <source>
        <strain evidence="10">DSM 15449</strain>
    </source>
</reference>
<comment type="function">
    <text evidence="7">Reversible hydration of carbon dioxide.</text>
</comment>
<keyword evidence="4 7" id="KW-0456">Lyase</keyword>
<dbReference type="RefSeq" id="WP_073030100.1">
    <property type="nucleotide sequence ID" value="NZ_FQXJ01000008.1"/>
</dbReference>
<evidence type="ECO:0000256" key="4">
    <source>
        <dbReference type="ARBA" id="ARBA00023239"/>
    </source>
</evidence>
<dbReference type="Pfam" id="PF00484">
    <property type="entry name" value="Pro_CA"/>
    <property type="match status" value="1"/>
</dbReference>
<comment type="catalytic activity">
    <reaction evidence="5 7">
        <text>hydrogencarbonate + H(+) = CO2 + H2O</text>
        <dbReference type="Rhea" id="RHEA:10748"/>
        <dbReference type="ChEBI" id="CHEBI:15377"/>
        <dbReference type="ChEBI" id="CHEBI:15378"/>
        <dbReference type="ChEBI" id="CHEBI:16526"/>
        <dbReference type="ChEBI" id="CHEBI:17544"/>
        <dbReference type="EC" id="4.2.1.1"/>
    </reaction>
</comment>
<feature type="binding site" evidence="6">
    <location>
        <position position="160"/>
    </location>
    <ligand>
        <name>Zn(2+)</name>
        <dbReference type="ChEBI" id="CHEBI:29105"/>
    </ligand>
</feature>
<dbReference type="SMART" id="SM00947">
    <property type="entry name" value="Pro_CA"/>
    <property type="match status" value="1"/>
</dbReference>
<keyword evidence="3 6" id="KW-0862">Zinc</keyword>
<comment type="cofactor">
    <cofactor evidence="6">
        <name>Zn(2+)</name>
        <dbReference type="ChEBI" id="CHEBI:29105"/>
    </cofactor>
    <text evidence="6">Binds 1 zinc ion per subunit.</text>
</comment>
<dbReference type="AlphaFoldDB" id="A0A1M5YLW4"/>
<dbReference type="EC" id="4.2.1.1" evidence="2 7"/>
<dbReference type="SUPFAM" id="SSF53056">
    <property type="entry name" value="beta-carbonic anhydrase, cab"/>
    <property type="match status" value="1"/>
</dbReference>
<proteinExistence type="inferred from homology"/>
<organism evidence="9 10">
    <name type="scientific">Desulfosporosinus lacus DSM 15449</name>
    <dbReference type="NCBI Taxonomy" id="1121420"/>
    <lineage>
        <taxon>Bacteria</taxon>
        <taxon>Bacillati</taxon>
        <taxon>Bacillota</taxon>
        <taxon>Clostridia</taxon>
        <taxon>Eubacteriales</taxon>
        <taxon>Desulfitobacteriaceae</taxon>
        <taxon>Desulfosporosinus</taxon>
    </lineage>
</organism>
<evidence type="ECO:0000256" key="8">
    <source>
        <dbReference type="SAM" id="SignalP"/>
    </source>
</evidence>
<feature type="chain" id="PRO_5039209900" description="Carbonic anhydrase" evidence="8">
    <location>
        <begin position="22"/>
        <end position="252"/>
    </location>
</feature>
<protein>
    <recommendedName>
        <fullName evidence="2 7">Carbonic anhydrase</fullName>
        <ecNumber evidence="2 7">4.2.1.1</ecNumber>
    </recommendedName>
    <alternativeName>
        <fullName evidence="7">Carbonate dehydratase</fullName>
    </alternativeName>
</protein>
<keyword evidence="6" id="KW-0479">Metal-binding</keyword>
<feature type="binding site" evidence="6">
    <location>
        <position position="107"/>
    </location>
    <ligand>
        <name>Zn(2+)</name>
        <dbReference type="ChEBI" id="CHEBI:29105"/>
    </ligand>
</feature>
<gene>
    <name evidence="9" type="ORF">SAMN02746098_02539</name>
</gene>
<dbReference type="Proteomes" id="UP000183954">
    <property type="component" value="Unassembled WGS sequence"/>
</dbReference>
<dbReference type="PROSITE" id="PS00705">
    <property type="entry name" value="PROK_CO2_ANHYDRASE_2"/>
    <property type="match status" value="1"/>
</dbReference>
<dbReference type="STRING" id="1121420.SAMN02746098_02539"/>
<feature type="signal peptide" evidence="8">
    <location>
        <begin position="1"/>
        <end position="21"/>
    </location>
</feature>
<feature type="binding site" evidence="6">
    <location>
        <position position="163"/>
    </location>
    <ligand>
        <name>Zn(2+)</name>
        <dbReference type="ChEBI" id="CHEBI:29105"/>
    </ligand>
</feature>